<dbReference type="InterPro" id="IPR045794">
    <property type="entry name" value="Trypco1"/>
</dbReference>
<dbReference type="EMBL" id="JACHEM010000002">
    <property type="protein sequence ID" value="MBB6434459.1"/>
    <property type="molecule type" value="Genomic_DNA"/>
</dbReference>
<dbReference type="Proteomes" id="UP000540423">
    <property type="component" value="Unassembled WGS sequence"/>
</dbReference>
<keyword evidence="4" id="KW-1185">Reference proteome</keyword>
<reference evidence="3 4" key="1">
    <citation type="submission" date="2020-08" db="EMBL/GenBank/DDBJ databases">
        <title>Genomic Encyclopedia of Type Strains, Phase IV (KMG-IV): sequencing the most valuable type-strain genomes for metagenomic binning, comparative biology and taxonomic classification.</title>
        <authorList>
            <person name="Goeker M."/>
        </authorList>
    </citation>
    <scope>NUCLEOTIDE SEQUENCE [LARGE SCALE GENOMIC DNA]</scope>
    <source>
        <strain evidence="3 4">DSM 40141</strain>
    </source>
</reference>
<sequence>MSALMRFETADGAEVVVEVDRVAPGAKLVARGSNRLAEAGETFDGALQGIRSAADAALRVFREGPLRPDGVELEFGVKLTGEAGAVIAKTAMEGHITVKLSWSSQGTELPTGADGSSGATGTGPSDPAGTPSRPATAGPPAPPGASPADGAAAP</sequence>
<proteinExistence type="predicted"/>
<evidence type="ECO:0000259" key="2">
    <source>
        <dbReference type="Pfam" id="PF19493"/>
    </source>
</evidence>
<feature type="domain" description="Trypsin-co-occurring" evidence="2">
    <location>
        <begin position="7"/>
        <end position="103"/>
    </location>
</feature>
<dbReference type="AlphaFoldDB" id="A0A7X0LNG2"/>
<comment type="caution">
    <text evidence="3">The sequence shown here is derived from an EMBL/GenBank/DDBJ whole genome shotgun (WGS) entry which is preliminary data.</text>
</comment>
<feature type="region of interest" description="Disordered" evidence="1">
    <location>
        <begin position="102"/>
        <end position="154"/>
    </location>
</feature>
<evidence type="ECO:0000313" key="4">
    <source>
        <dbReference type="Proteomes" id="UP000540423"/>
    </source>
</evidence>
<evidence type="ECO:0000313" key="3">
    <source>
        <dbReference type="EMBL" id="MBB6434459.1"/>
    </source>
</evidence>
<protein>
    <recommendedName>
        <fullName evidence="2">Trypsin-co-occurring domain-containing protein</fullName>
    </recommendedName>
</protein>
<dbReference type="RefSeq" id="WP_185027119.1">
    <property type="nucleotide sequence ID" value="NZ_BNBN01000002.1"/>
</dbReference>
<name>A0A7X0LNG2_9ACTN</name>
<evidence type="ECO:0000256" key="1">
    <source>
        <dbReference type="SAM" id="MobiDB-lite"/>
    </source>
</evidence>
<dbReference type="Pfam" id="PF19493">
    <property type="entry name" value="Trypco1"/>
    <property type="match status" value="1"/>
</dbReference>
<dbReference type="NCBIfam" id="NF041216">
    <property type="entry name" value="CU044_2847_fam"/>
    <property type="match status" value="1"/>
</dbReference>
<organism evidence="3 4">
    <name type="scientific">Streptomyces candidus</name>
    <dbReference type="NCBI Taxonomy" id="67283"/>
    <lineage>
        <taxon>Bacteria</taxon>
        <taxon>Bacillati</taxon>
        <taxon>Actinomycetota</taxon>
        <taxon>Actinomycetes</taxon>
        <taxon>Kitasatosporales</taxon>
        <taxon>Streptomycetaceae</taxon>
        <taxon>Streptomyces</taxon>
    </lineage>
</organism>
<feature type="compositionally biased region" description="Low complexity" evidence="1">
    <location>
        <begin position="110"/>
        <end position="136"/>
    </location>
</feature>
<gene>
    <name evidence="3" type="ORF">HNQ79_000907</name>
</gene>
<accession>A0A7X0LNG2</accession>